<keyword evidence="9" id="KW-0812">Transmembrane</keyword>
<dbReference type="Proteomes" id="UP000694941">
    <property type="component" value="Unplaced"/>
</dbReference>
<feature type="domain" description="Reelin" evidence="10">
    <location>
        <begin position="46"/>
        <end position="170"/>
    </location>
</feature>
<evidence type="ECO:0000256" key="3">
    <source>
        <dbReference type="ARBA" id="ARBA00022525"/>
    </source>
</evidence>
<name>A0ABM1BX47_LIMPO</name>
<sequence>MLESKRLVIINMKRINLVHYLYVFFIFFNLTVDSLEVNYGFVKEECESMIPTRPNVSNELKPANWANPYKIIVASGLKYRRGEPVTVKIEQSPEGLILQCREVNGNKRVGQFIEWPSSMQPLMCDEERNSSVTHVNMKPKTNLSFVWETWEPDLTDVQFVATFITSREIWEKVGSKSVRLVSQFPLSLQDCATKKSCVCIGKKEAKTQISQSYDYVLTFMTLPQQKSIGIAMGGILPNIDKGYLAVAFTADKEKLSKLTVLACFRSGDLTDTSLFVVNTLEEKPVEKSGILEEKIQELYKDHLWCQFTVPMSMPGNEALHLEQPLYQVYFSGKLDDHNGIILPPTEKMIVSNSMLTAKEIMKKTYTLSTAFLLKNQIVMTLLFTLLSLSLLFL</sequence>
<dbReference type="InterPro" id="IPR002861">
    <property type="entry name" value="Reeler_dom"/>
</dbReference>
<evidence type="ECO:0000256" key="1">
    <source>
        <dbReference type="ARBA" id="ARBA00004613"/>
    </source>
</evidence>
<dbReference type="CDD" id="cd08544">
    <property type="entry name" value="Reeler"/>
    <property type="match status" value="1"/>
</dbReference>
<dbReference type="GeneID" id="106474170"/>
<dbReference type="InterPro" id="IPR042307">
    <property type="entry name" value="Reeler_sf"/>
</dbReference>
<keyword evidence="5" id="KW-0399">Innate immunity</keyword>
<dbReference type="Gene3D" id="2.60.40.4060">
    <property type="entry name" value="Reeler domain"/>
    <property type="match status" value="1"/>
</dbReference>
<evidence type="ECO:0000259" key="10">
    <source>
        <dbReference type="Pfam" id="PF02014"/>
    </source>
</evidence>
<comment type="subcellular location">
    <subcellularLocation>
        <location evidence="1">Secreted</location>
    </subcellularLocation>
</comment>
<evidence type="ECO:0000313" key="11">
    <source>
        <dbReference type="Proteomes" id="UP000694941"/>
    </source>
</evidence>
<evidence type="ECO:0000256" key="7">
    <source>
        <dbReference type="ARBA" id="ARBA00022859"/>
    </source>
</evidence>
<keyword evidence="9" id="KW-1133">Transmembrane helix</keyword>
<dbReference type="InterPro" id="IPR051237">
    <property type="entry name" value="Ferric-chelate_Red/DefProt"/>
</dbReference>
<keyword evidence="11" id="KW-1185">Reference proteome</keyword>
<keyword evidence="4" id="KW-0929">Antimicrobial</keyword>
<dbReference type="Pfam" id="PF02014">
    <property type="entry name" value="Reeler"/>
    <property type="match status" value="1"/>
</dbReference>
<proteinExistence type="inferred from homology"/>
<keyword evidence="9" id="KW-0472">Membrane</keyword>
<evidence type="ECO:0000256" key="8">
    <source>
        <dbReference type="ARBA" id="ARBA00023022"/>
    </source>
</evidence>
<dbReference type="PANTHER" id="PTHR45828">
    <property type="entry name" value="CYTOCHROME B561/FERRIC REDUCTASE TRANSMEMBRANE"/>
    <property type="match status" value="1"/>
</dbReference>
<keyword evidence="8" id="KW-0044">Antibiotic</keyword>
<feature type="transmembrane region" description="Helical" evidence="9">
    <location>
        <begin position="20"/>
        <end position="41"/>
    </location>
</feature>
<keyword evidence="3" id="KW-0964">Secreted</keyword>
<reference evidence="12" key="1">
    <citation type="submission" date="2025-08" db="UniProtKB">
        <authorList>
            <consortium name="RefSeq"/>
        </authorList>
    </citation>
    <scope>IDENTIFICATION</scope>
    <source>
        <tissue evidence="12">Muscle</tissue>
    </source>
</reference>
<organism evidence="11 12">
    <name type="scientific">Limulus polyphemus</name>
    <name type="common">Atlantic horseshoe crab</name>
    <dbReference type="NCBI Taxonomy" id="6850"/>
    <lineage>
        <taxon>Eukaryota</taxon>
        <taxon>Metazoa</taxon>
        <taxon>Ecdysozoa</taxon>
        <taxon>Arthropoda</taxon>
        <taxon>Chelicerata</taxon>
        <taxon>Merostomata</taxon>
        <taxon>Xiphosura</taxon>
        <taxon>Limulidae</taxon>
        <taxon>Limulus</taxon>
    </lineage>
</organism>
<comment type="similarity">
    <text evidence="2">Belongs to the insect defense protein family.</text>
</comment>
<keyword evidence="7" id="KW-0391">Immunity</keyword>
<protein>
    <submittedName>
        <fullName evidence="12">Uncharacterized protein LOC106474170 isoform X1</fullName>
    </submittedName>
</protein>
<evidence type="ECO:0000256" key="5">
    <source>
        <dbReference type="ARBA" id="ARBA00022588"/>
    </source>
</evidence>
<keyword evidence="6" id="KW-0732">Signal</keyword>
<dbReference type="PANTHER" id="PTHR45828:SF9">
    <property type="entry name" value="CELL WALL INTEGRITY AND STRESS RESPONSE COMPONENT 4-LIKE-RELATED"/>
    <property type="match status" value="1"/>
</dbReference>
<dbReference type="RefSeq" id="XP_013790351.1">
    <property type="nucleotide sequence ID" value="XM_013934897.2"/>
</dbReference>
<evidence type="ECO:0000256" key="4">
    <source>
        <dbReference type="ARBA" id="ARBA00022529"/>
    </source>
</evidence>
<evidence type="ECO:0000313" key="12">
    <source>
        <dbReference type="RefSeq" id="XP_013790351.1"/>
    </source>
</evidence>
<evidence type="ECO:0000256" key="9">
    <source>
        <dbReference type="SAM" id="Phobius"/>
    </source>
</evidence>
<evidence type="ECO:0000256" key="2">
    <source>
        <dbReference type="ARBA" id="ARBA00008501"/>
    </source>
</evidence>
<gene>
    <name evidence="12" type="primary">LOC106474170</name>
</gene>
<accession>A0ABM1BX47</accession>
<evidence type="ECO:0000256" key="6">
    <source>
        <dbReference type="ARBA" id="ARBA00022729"/>
    </source>
</evidence>